<dbReference type="InterPro" id="IPR053150">
    <property type="entry name" value="Teicoplanin_resist-assoc"/>
</dbReference>
<dbReference type="AlphaFoldDB" id="A0A0K8J3Q4"/>
<gene>
    <name evidence="3" type="ORF">SD1D_0400</name>
</gene>
<feature type="domain" description="VanZ-like" evidence="2">
    <location>
        <begin position="17"/>
        <end position="142"/>
    </location>
</feature>
<feature type="transmembrane region" description="Helical" evidence="1">
    <location>
        <begin position="125"/>
        <end position="146"/>
    </location>
</feature>
<dbReference type="EMBL" id="LN879430">
    <property type="protein sequence ID" value="CUH91953.1"/>
    <property type="molecule type" value="Genomic_DNA"/>
</dbReference>
<keyword evidence="1" id="KW-0472">Membrane</keyword>
<protein>
    <submittedName>
        <fullName evidence="3">Putative membrane protein</fullName>
    </submittedName>
</protein>
<evidence type="ECO:0000313" key="3">
    <source>
        <dbReference type="EMBL" id="CUH91953.1"/>
    </source>
</evidence>
<dbReference type="PANTHER" id="PTHR36834:SF1">
    <property type="entry name" value="INTEGRAL MEMBRANE PROTEIN"/>
    <property type="match status" value="1"/>
</dbReference>
<keyword evidence="1" id="KW-1133">Transmembrane helix</keyword>
<dbReference type="PANTHER" id="PTHR36834">
    <property type="entry name" value="MEMBRANE PROTEIN-RELATED"/>
    <property type="match status" value="1"/>
</dbReference>
<keyword evidence="1" id="KW-0812">Transmembrane</keyword>
<evidence type="ECO:0000313" key="4">
    <source>
        <dbReference type="Proteomes" id="UP000196053"/>
    </source>
</evidence>
<feature type="transmembrane region" description="Helical" evidence="1">
    <location>
        <begin position="94"/>
        <end position="113"/>
    </location>
</feature>
<sequence>MKKINKKWIKLAAWLAFYIYILMLSYFLFFSERYGRYMVTKKYNLQLFKEIKRFIKYREYIGFEGFVVNIVGNVLAFSPYGFFLPLLNNKYRKFYIITILSIFFSLAVETSQLLLEVGVFDVDDILMNSIGGIVGYIIFVIAYSLYKKNDKIKEEETSNMQEDGEERETV</sequence>
<keyword evidence="4" id="KW-1185">Reference proteome</keyword>
<name>A0A0K8J3Q4_9FIRM</name>
<dbReference type="Proteomes" id="UP000196053">
    <property type="component" value="Chromosome I"/>
</dbReference>
<feature type="transmembrane region" description="Helical" evidence="1">
    <location>
        <begin position="66"/>
        <end position="87"/>
    </location>
</feature>
<dbReference type="Pfam" id="PF04892">
    <property type="entry name" value="VanZ"/>
    <property type="match status" value="1"/>
</dbReference>
<dbReference type="InterPro" id="IPR006976">
    <property type="entry name" value="VanZ-like"/>
</dbReference>
<dbReference type="KEGG" id="hsd:SD1D_0400"/>
<evidence type="ECO:0000259" key="2">
    <source>
        <dbReference type="Pfam" id="PF04892"/>
    </source>
</evidence>
<accession>A0A0K8J3Q4</accession>
<evidence type="ECO:0000256" key="1">
    <source>
        <dbReference type="SAM" id="Phobius"/>
    </source>
</evidence>
<dbReference type="RefSeq" id="WP_242955240.1">
    <property type="nucleotide sequence ID" value="NZ_LN879430.1"/>
</dbReference>
<reference evidence="4" key="1">
    <citation type="submission" date="2015-09" db="EMBL/GenBank/DDBJ databases">
        <authorList>
            <person name="Wibberg D."/>
        </authorList>
    </citation>
    <scope>NUCLEOTIDE SEQUENCE [LARGE SCALE GENOMIC DNA]</scope>
    <source>
        <strain evidence="4">SD1D</strain>
    </source>
</reference>
<feature type="transmembrane region" description="Helical" evidence="1">
    <location>
        <begin position="12"/>
        <end position="30"/>
    </location>
</feature>
<organism evidence="3 4">
    <name type="scientific">Herbinix luporum</name>
    <dbReference type="NCBI Taxonomy" id="1679721"/>
    <lineage>
        <taxon>Bacteria</taxon>
        <taxon>Bacillati</taxon>
        <taxon>Bacillota</taxon>
        <taxon>Clostridia</taxon>
        <taxon>Lachnospirales</taxon>
        <taxon>Lachnospiraceae</taxon>
        <taxon>Herbinix</taxon>
    </lineage>
</organism>
<proteinExistence type="predicted"/>